<dbReference type="NCBIfam" id="TIGR04350">
    <property type="entry name" value="C_S_lyase_PatB"/>
    <property type="match status" value="1"/>
</dbReference>
<keyword evidence="4" id="KW-0456">Lyase</keyword>
<evidence type="ECO:0000256" key="1">
    <source>
        <dbReference type="ARBA" id="ARBA00001933"/>
    </source>
</evidence>
<dbReference type="PANTHER" id="PTHR43525">
    <property type="entry name" value="PROTEIN MALY"/>
    <property type="match status" value="1"/>
</dbReference>
<keyword evidence="7" id="KW-0808">Transferase</keyword>
<dbReference type="CDD" id="cd00609">
    <property type="entry name" value="AAT_like"/>
    <property type="match status" value="1"/>
</dbReference>
<dbReference type="RefSeq" id="WP_160718571.1">
    <property type="nucleotide sequence ID" value="NZ_SUMG01000002.1"/>
</dbReference>
<evidence type="ECO:0000256" key="2">
    <source>
        <dbReference type="ARBA" id="ARBA00012224"/>
    </source>
</evidence>
<feature type="domain" description="Aminotransferase class I/classII large" evidence="6">
    <location>
        <begin position="33"/>
        <end position="386"/>
    </location>
</feature>
<evidence type="ECO:0000259" key="6">
    <source>
        <dbReference type="Pfam" id="PF00155"/>
    </source>
</evidence>
<evidence type="ECO:0000256" key="4">
    <source>
        <dbReference type="ARBA" id="ARBA00023239"/>
    </source>
</evidence>
<reference evidence="7 8" key="1">
    <citation type="submission" date="2019-04" db="EMBL/GenBank/DDBJ databases">
        <title>Isachenkonia alkalipeptolytica gen. nov. sp. nov. a new anaerobic, alkiliphilic organothrophic bacterium capable to reduce synthesized ferrihydrite isolated from a soda lake.</title>
        <authorList>
            <person name="Toshchakov S.V."/>
            <person name="Zavarzina D.G."/>
            <person name="Zhilina T.N."/>
            <person name="Kostrikina N.A."/>
            <person name="Kublanov I.V."/>
        </authorList>
    </citation>
    <scope>NUCLEOTIDE SEQUENCE [LARGE SCALE GENOMIC DNA]</scope>
    <source>
        <strain evidence="7 8">Z-1701</strain>
    </source>
</reference>
<dbReference type="GO" id="GO:0047804">
    <property type="term" value="F:cysteine-S-conjugate beta-lyase activity"/>
    <property type="evidence" value="ECO:0007669"/>
    <property type="project" value="UniProtKB-EC"/>
</dbReference>
<dbReference type="AlphaFoldDB" id="A0AA43XI39"/>
<dbReference type="InterPro" id="IPR004839">
    <property type="entry name" value="Aminotransferase_I/II_large"/>
</dbReference>
<dbReference type="EC" id="4.4.1.13" evidence="2"/>
<dbReference type="InterPro" id="IPR051798">
    <property type="entry name" value="Class-II_PLP-Dep_Aminotrans"/>
</dbReference>
<keyword evidence="3" id="KW-0663">Pyridoxal phosphate</keyword>
<proteinExistence type="inferred from homology"/>
<comment type="similarity">
    <text evidence="5">Belongs to the class-II pyridoxal-phosphate-dependent aminotransferase family. MalY/PatB cystathionine beta-lyase subfamily.</text>
</comment>
<comment type="cofactor">
    <cofactor evidence="1">
        <name>pyridoxal 5'-phosphate</name>
        <dbReference type="ChEBI" id="CHEBI:597326"/>
    </cofactor>
</comment>
<dbReference type="SUPFAM" id="SSF53383">
    <property type="entry name" value="PLP-dependent transferases"/>
    <property type="match status" value="1"/>
</dbReference>
<dbReference type="Gene3D" id="3.40.640.10">
    <property type="entry name" value="Type I PLP-dependent aspartate aminotransferase-like (Major domain)"/>
    <property type="match status" value="1"/>
</dbReference>
<evidence type="ECO:0000313" key="8">
    <source>
        <dbReference type="Proteomes" id="UP000449710"/>
    </source>
</evidence>
<dbReference type="Gene3D" id="3.90.1150.10">
    <property type="entry name" value="Aspartate Aminotransferase, domain 1"/>
    <property type="match status" value="1"/>
</dbReference>
<keyword evidence="8" id="KW-1185">Reference proteome</keyword>
<dbReference type="InterPro" id="IPR015422">
    <property type="entry name" value="PyrdxlP-dep_Trfase_small"/>
</dbReference>
<dbReference type="EMBL" id="SUMG01000002">
    <property type="protein sequence ID" value="NBG87258.1"/>
    <property type="molecule type" value="Genomic_DNA"/>
</dbReference>
<dbReference type="Proteomes" id="UP000449710">
    <property type="component" value="Unassembled WGS sequence"/>
</dbReference>
<evidence type="ECO:0000256" key="5">
    <source>
        <dbReference type="ARBA" id="ARBA00037974"/>
    </source>
</evidence>
<accession>A0AA43XI39</accession>
<protein>
    <recommendedName>
        <fullName evidence="2">cysteine-S-conjugate beta-lyase</fullName>
        <ecNumber evidence="2">4.4.1.13</ecNumber>
    </recommendedName>
</protein>
<name>A0AA43XI39_9CLOT</name>
<dbReference type="GO" id="GO:0008483">
    <property type="term" value="F:transaminase activity"/>
    <property type="evidence" value="ECO:0007669"/>
    <property type="project" value="UniProtKB-KW"/>
</dbReference>
<dbReference type="GO" id="GO:0030170">
    <property type="term" value="F:pyridoxal phosphate binding"/>
    <property type="evidence" value="ECO:0007669"/>
    <property type="project" value="InterPro"/>
</dbReference>
<dbReference type="InterPro" id="IPR027619">
    <property type="entry name" value="C-S_lyase_PatB-like"/>
</dbReference>
<organism evidence="7 8">
    <name type="scientific">Isachenkonia alkalipeptolytica</name>
    <dbReference type="NCBI Taxonomy" id="2565777"/>
    <lineage>
        <taxon>Bacteria</taxon>
        <taxon>Bacillati</taxon>
        <taxon>Bacillota</taxon>
        <taxon>Clostridia</taxon>
        <taxon>Eubacteriales</taxon>
        <taxon>Clostridiaceae</taxon>
        <taxon>Isachenkonia</taxon>
    </lineage>
</organism>
<dbReference type="InterPro" id="IPR015424">
    <property type="entry name" value="PyrdxlP-dep_Trfase"/>
</dbReference>
<sequence length="393" mass="45121">MKPDFDKMIDRKESKSIKWDSKVLGEMFGEEDLLPLWVADMDFEAPKEVVDAMQEEVSHGVFGYSKRGEQYYENILRWYKKRFDWEIKKDWLVFTPGVVSAVNYVLQALVEQGQGVIIQEPVYYPFKKAIKNNGCRVVNNPLKYQQGTYEIDFEDFEKKAKDPSTKLFILCSPHNPVGRVWKKEELRRLGEICLENDVLIFSDEIHHDLVFEKGAHHVLANLDSKFDDHVITATAPSKTFNLAGLMSAHLIIKNDSLKRRYRRILEINHIGKQTPISMAAVEAAYGKGEPWLEALLDYLRGNLDLIDSMVKDHLPRAKFTPPEATYLAWLDLREYGFSGKELEERITKEAKVALDGGTWFGSGGDGFIRINFACPRKTLQKALDRIVNALEGK</sequence>
<evidence type="ECO:0000313" key="7">
    <source>
        <dbReference type="EMBL" id="NBG87258.1"/>
    </source>
</evidence>
<comment type="caution">
    <text evidence="7">The sequence shown here is derived from an EMBL/GenBank/DDBJ whole genome shotgun (WGS) entry which is preliminary data.</text>
</comment>
<gene>
    <name evidence="7" type="ORF">ISALK_01970</name>
</gene>
<dbReference type="InterPro" id="IPR015421">
    <property type="entry name" value="PyrdxlP-dep_Trfase_major"/>
</dbReference>
<dbReference type="Pfam" id="PF00155">
    <property type="entry name" value="Aminotran_1_2"/>
    <property type="match status" value="1"/>
</dbReference>
<evidence type="ECO:0000256" key="3">
    <source>
        <dbReference type="ARBA" id="ARBA00022898"/>
    </source>
</evidence>
<keyword evidence="7" id="KW-0032">Aminotransferase</keyword>
<dbReference type="PANTHER" id="PTHR43525:SF1">
    <property type="entry name" value="PROTEIN MALY"/>
    <property type="match status" value="1"/>
</dbReference>